<reference evidence="2" key="2">
    <citation type="submission" date="2021-04" db="EMBL/GenBank/DDBJ databases">
        <authorList>
            <person name="Gilroy R."/>
        </authorList>
    </citation>
    <scope>NUCLEOTIDE SEQUENCE</scope>
    <source>
        <strain evidence="2">ChiBcec1-1093</strain>
    </source>
</reference>
<evidence type="ECO:0000259" key="1">
    <source>
        <dbReference type="Pfam" id="PF04991"/>
    </source>
</evidence>
<evidence type="ECO:0000313" key="2">
    <source>
        <dbReference type="EMBL" id="HIZ79640.1"/>
    </source>
</evidence>
<name>A0A9D2K591_9FIRM</name>
<dbReference type="Pfam" id="PF04991">
    <property type="entry name" value="LicD"/>
    <property type="match status" value="1"/>
</dbReference>
<feature type="domain" description="LicD/FKTN/FKRP nucleotidyltransferase" evidence="1">
    <location>
        <begin position="39"/>
        <end position="262"/>
    </location>
</feature>
<reference evidence="2" key="1">
    <citation type="journal article" date="2021" name="PeerJ">
        <title>Extensive microbial diversity within the chicken gut microbiome revealed by metagenomics and culture.</title>
        <authorList>
            <person name="Gilroy R."/>
            <person name="Ravi A."/>
            <person name="Getino M."/>
            <person name="Pursley I."/>
            <person name="Horton D.L."/>
            <person name="Alikhan N.F."/>
            <person name="Baker D."/>
            <person name="Gharbi K."/>
            <person name="Hall N."/>
            <person name="Watson M."/>
            <person name="Adriaenssens E.M."/>
            <person name="Foster-Nyarko E."/>
            <person name="Jarju S."/>
            <person name="Secka A."/>
            <person name="Antonio M."/>
            <person name="Oren A."/>
            <person name="Chaudhuri R.R."/>
            <person name="La Ragione R."/>
            <person name="Hildebrand F."/>
            <person name="Pallen M.J."/>
        </authorList>
    </citation>
    <scope>NUCLEOTIDE SEQUENCE</scope>
    <source>
        <strain evidence="2">ChiBcec1-1093</strain>
    </source>
</reference>
<sequence length="292" mass="34706">MEDRGFFQEEERCGYLITEKMKRVWAVQLAMVDEVERICRKYGLQYFADSGTLIGAVRDRGYIPWDDDIDLVMLRENYDRFVKVAPKELKEGLKLQTAYTEENYLRGHAQIRDSRTTGFNEEDAKAGYNCGIFIDIFPLDGMPDGKLAARWWAFQVKLCWMVLYTWYRYDYYEKKTLAGRLLYRLGRLFHIPMRQAFFRYEKLCARYKGKNTERVCDTVFISQLEKNTWKREWFDRAVYLPFENRKIPAPAGYDGRLKAEYGDYMKPAKAPTMHGGLVLDPDVPYEEYVRNR</sequence>
<dbReference type="PANTHER" id="PTHR43404:SF2">
    <property type="entry name" value="LIPOPOLYSACCHARIDE CHOLINEPHOSPHOTRANSFERASE LICD"/>
    <property type="match status" value="1"/>
</dbReference>
<gene>
    <name evidence="2" type="ORF">IAA17_07620</name>
</gene>
<dbReference type="PANTHER" id="PTHR43404">
    <property type="entry name" value="LIPOPOLYSACCHARIDE CHOLINEPHOSPHOTRANSFERASE LICD"/>
    <property type="match status" value="1"/>
</dbReference>
<dbReference type="GO" id="GO:0009100">
    <property type="term" value="P:glycoprotein metabolic process"/>
    <property type="evidence" value="ECO:0007669"/>
    <property type="project" value="UniProtKB-ARBA"/>
</dbReference>
<dbReference type="InterPro" id="IPR052942">
    <property type="entry name" value="LPS_cholinephosphotransferase"/>
</dbReference>
<comment type="caution">
    <text evidence="2">The sequence shown here is derived from an EMBL/GenBank/DDBJ whole genome shotgun (WGS) entry which is preliminary data.</text>
</comment>
<dbReference type="Proteomes" id="UP000824101">
    <property type="component" value="Unassembled WGS sequence"/>
</dbReference>
<dbReference type="AlphaFoldDB" id="A0A9D2K591"/>
<accession>A0A9D2K591</accession>
<evidence type="ECO:0000313" key="3">
    <source>
        <dbReference type="Proteomes" id="UP000824101"/>
    </source>
</evidence>
<organism evidence="2 3">
    <name type="scientific">Candidatus Lachnoclostridium stercorigallinarum</name>
    <dbReference type="NCBI Taxonomy" id="2838634"/>
    <lineage>
        <taxon>Bacteria</taxon>
        <taxon>Bacillati</taxon>
        <taxon>Bacillota</taxon>
        <taxon>Clostridia</taxon>
        <taxon>Lachnospirales</taxon>
        <taxon>Lachnospiraceae</taxon>
    </lineage>
</organism>
<dbReference type="InterPro" id="IPR007074">
    <property type="entry name" value="LicD/FKTN/FKRP_NTP_transf"/>
</dbReference>
<proteinExistence type="predicted"/>
<protein>
    <submittedName>
        <fullName evidence="2">LicD family protein</fullName>
    </submittedName>
</protein>
<dbReference type="EMBL" id="DXBC01000121">
    <property type="protein sequence ID" value="HIZ79640.1"/>
    <property type="molecule type" value="Genomic_DNA"/>
</dbReference>